<dbReference type="GeneID" id="20807940"/>
<accession>W4GQX1</accession>
<feature type="compositionally biased region" description="Low complexity" evidence="5">
    <location>
        <begin position="66"/>
        <end position="83"/>
    </location>
</feature>
<dbReference type="InterPro" id="IPR007853">
    <property type="entry name" value="Znf_DNL-typ"/>
</dbReference>
<evidence type="ECO:0000256" key="5">
    <source>
        <dbReference type="SAM" id="MobiDB-lite"/>
    </source>
</evidence>
<proteinExistence type="predicted"/>
<dbReference type="GO" id="GO:0008270">
    <property type="term" value="F:zinc ion binding"/>
    <property type="evidence" value="ECO:0007669"/>
    <property type="project" value="UniProtKB-KW"/>
</dbReference>
<dbReference type="PROSITE" id="PS51501">
    <property type="entry name" value="ZF_DNL"/>
    <property type="match status" value="1"/>
</dbReference>
<dbReference type="OrthoDB" id="512667at2759"/>
<organism evidence="7">
    <name type="scientific">Aphanomyces astaci</name>
    <name type="common">Crayfish plague agent</name>
    <dbReference type="NCBI Taxonomy" id="112090"/>
    <lineage>
        <taxon>Eukaryota</taxon>
        <taxon>Sar</taxon>
        <taxon>Stramenopiles</taxon>
        <taxon>Oomycota</taxon>
        <taxon>Saprolegniomycetes</taxon>
        <taxon>Saprolegniales</taxon>
        <taxon>Verrucalvaceae</taxon>
        <taxon>Aphanomyces</taxon>
    </lineage>
</organism>
<dbReference type="EMBL" id="KI913124">
    <property type="protein sequence ID" value="ETV81414.1"/>
    <property type="molecule type" value="Genomic_DNA"/>
</dbReference>
<keyword evidence="1" id="KW-0479">Metal-binding</keyword>
<dbReference type="RefSeq" id="XP_009829272.1">
    <property type="nucleotide sequence ID" value="XM_009830970.1"/>
</dbReference>
<evidence type="ECO:0000259" key="6">
    <source>
        <dbReference type="PROSITE" id="PS51501"/>
    </source>
</evidence>
<feature type="region of interest" description="Disordered" evidence="5">
    <location>
        <begin position="64"/>
        <end position="83"/>
    </location>
</feature>
<keyword evidence="3" id="KW-0862">Zinc</keyword>
<dbReference type="STRING" id="112090.W4GQX1"/>
<dbReference type="GO" id="GO:0030150">
    <property type="term" value="P:protein import into mitochondrial matrix"/>
    <property type="evidence" value="ECO:0007669"/>
    <property type="project" value="TreeGrafter"/>
</dbReference>
<dbReference type="GO" id="GO:0005739">
    <property type="term" value="C:mitochondrion"/>
    <property type="evidence" value="ECO:0007669"/>
    <property type="project" value="TreeGrafter"/>
</dbReference>
<evidence type="ECO:0000256" key="1">
    <source>
        <dbReference type="ARBA" id="ARBA00022723"/>
    </source>
</evidence>
<reference evidence="7" key="1">
    <citation type="submission" date="2013-12" db="EMBL/GenBank/DDBJ databases">
        <title>The Genome Sequence of Aphanomyces astaci APO3.</title>
        <authorList>
            <consortium name="The Broad Institute Genomics Platform"/>
            <person name="Russ C."/>
            <person name="Tyler B."/>
            <person name="van West P."/>
            <person name="Dieguez-Uribeondo J."/>
            <person name="Young S.K."/>
            <person name="Zeng Q."/>
            <person name="Gargeya S."/>
            <person name="Fitzgerald M."/>
            <person name="Abouelleil A."/>
            <person name="Alvarado L."/>
            <person name="Chapman S.B."/>
            <person name="Gainer-Dewar J."/>
            <person name="Goldberg J."/>
            <person name="Griggs A."/>
            <person name="Gujja S."/>
            <person name="Hansen M."/>
            <person name="Howarth C."/>
            <person name="Imamovic A."/>
            <person name="Ireland A."/>
            <person name="Larimer J."/>
            <person name="McCowan C."/>
            <person name="Murphy C."/>
            <person name="Pearson M."/>
            <person name="Poon T.W."/>
            <person name="Priest M."/>
            <person name="Roberts A."/>
            <person name="Saif S."/>
            <person name="Shea T."/>
            <person name="Sykes S."/>
            <person name="Wortman J."/>
            <person name="Nusbaum C."/>
            <person name="Birren B."/>
        </authorList>
    </citation>
    <scope>NUCLEOTIDE SEQUENCE [LARGE SCALE GENOMIC DNA]</scope>
    <source>
        <strain evidence="7">APO3</strain>
    </source>
</reference>
<dbReference type="GO" id="GO:0006457">
    <property type="term" value="P:protein folding"/>
    <property type="evidence" value="ECO:0007669"/>
    <property type="project" value="TreeGrafter"/>
</dbReference>
<dbReference type="PANTHER" id="PTHR20922:SF13">
    <property type="entry name" value="DNL-TYPE ZINC FINGER PROTEIN"/>
    <property type="match status" value="1"/>
</dbReference>
<dbReference type="GO" id="GO:0051087">
    <property type="term" value="F:protein-folding chaperone binding"/>
    <property type="evidence" value="ECO:0007669"/>
    <property type="project" value="TreeGrafter"/>
</dbReference>
<evidence type="ECO:0000313" key="7">
    <source>
        <dbReference type="EMBL" id="ETV81414.1"/>
    </source>
</evidence>
<gene>
    <name evidence="7" type="ORF">H257_05944</name>
</gene>
<dbReference type="AlphaFoldDB" id="W4GQX1"/>
<keyword evidence="2 4" id="KW-0863">Zinc-finger</keyword>
<dbReference type="VEuPathDB" id="FungiDB:H257_05944"/>
<evidence type="ECO:0000256" key="3">
    <source>
        <dbReference type="ARBA" id="ARBA00022833"/>
    </source>
</evidence>
<name>W4GQX1_APHAT</name>
<feature type="region of interest" description="Disordered" evidence="5">
    <location>
        <begin position="172"/>
        <end position="193"/>
    </location>
</feature>
<protein>
    <recommendedName>
        <fullName evidence="6">DNL-type domain-containing protein</fullName>
    </recommendedName>
</protein>
<dbReference type="Pfam" id="PF05180">
    <property type="entry name" value="zf-DNL"/>
    <property type="match status" value="1"/>
</dbReference>
<evidence type="ECO:0000256" key="4">
    <source>
        <dbReference type="PROSITE-ProRule" id="PRU00834"/>
    </source>
</evidence>
<sequence length="193" mass="20756">MLRPKMFTRVRRLAALRVLAQALPRRCTSPAVVEAISFSMMTKSIPHACHRPSTKLGWQQAFRSFSTTTPPSDPPSSGSDIPGATLTSGDKFVMVYTCTVCDTRAAKTISKHAYYNGVVLIRCPTCQNLHLIADRLGWFEDGGYDVQEVLAAKGGNARIVTHDNILELTEADVLGTPATDSSPPPSSSSGSSS</sequence>
<evidence type="ECO:0000256" key="2">
    <source>
        <dbReference type="ARBA" id="ARBA00022771"/>
    </source>
</evidence>
<dbReference type="PANTHER" id="PTHR20922">
    <property type="entry name" value="DNL-TYPE ZINC FINGER PROTEIN"/>
    <property type="match status" value="1"/>
</dbReference>
<feature type="domain" description="DNL-type" evidence="6">
    <location>
        <begin position="87"/>
        <end position="182"/>
    </location>
</feature>
<dbReference type="GO" id="GO:0050821">
    <property type="term" value="P:protein stabilization"/>
    <property type="evidence" value="ECO:0007669"/>
    <property type="project" value="TreeGrafter"/>
</dbReference>
<dbReference type="InterPro" id="IPR024158">
    <property type="entry name" value="Mt_import_TIM15"/>
</dbReference>